<evidence type="ECO:0000313" key="3">
    <source>
        <dbReference type="Proteomes" id="UP000065807"/>
    </source>
</evidence>
<name>A0A0K2SQR7_LIMPI</name>
<reference evidence="3" key="1">
    <citation type="submission" date="2015-07" db="EMBL/GenBank/DDBJ databases">
        <title>Complete genome sequence and phylogenetic analysis of Limnochorda pilosa.</title>
        <authorList>
            <person name="Watanabe M."/>
            <person name="Kojima H."/>
            <person name="Fukui M."/>
        </authorList>
    </citation>
    <scope>NUCLEOTIDE SEQUENCE [LARGE SCALE GENOMIC DNA]</scope>
    <source>
        <strain evidence="3">HC45</strain>
    </source>
</reference>
<protein>
    <submittedName>
        <fullName evidence="2">Sporulation protein</fullName>
    </submittedName>
</protein>
<dbReference type="RefSeq" id="WP_068141192.1">
    <property type="nucleotide sequence ID" value="NZ_AP014924.1"/>
</dbReference>
<dbReference type="EMBL" id="AP014924">
    <property type="protein sequence ID" value="BAS29451.1"/>
    <property type="molecule type" value="Genomic_DNA"/>
</dbReference>
<organism evidence="2 3">
    <name type="scientific">Limnochorda pilosa</name>
    <dbReference type="NCBI Taxonomy" id="1555112"/>
    <lineage>
        <taxon>Bacteria</taxon>
        <taxon>Bacillati</taxon>
        <taxon>Bacillota</taxon>
        <taxon>Limnochordia</taxon>
        <taxon>Limnochordales</taxon>
        <taxon>Limnochordaceae</taxon>
        <taxon>Limnochorda</taxon>
    </lineage>
</organism>
<dbReference type="PATRIC" id="fig|1555112.3.peg.3679"/>
<dbReference type="NCBIfam" id="TIGR02841">
    <property type="entry name" value="spore_YyaC"/>
    <property type="match status" value="1"/>
</dbReference>
<reference evidence="3" key="2">
    <citation type="journal article" date="2016" name="Int. J. Syst. Evol. Microbiol.">
        <title>Complete genome sequence and cell structure of Limnochorda pilosa, a Gram-negative spore-former within the phylum Firmicutes.</title>
        <authorList>
            <person name="Watanabe M."/>
            <person name="Kojima H."/>
            <person name="Fukui M."/>
        </authorList>
    </citation>
    <scope>NUCLEOTIDE SEQUENCE [LARGE SCALE GENOMIC DNA]</scope>
    <source>
        <strain evidence="3">HC45</strain>
    </source>
</reference>
<dbReference type="SUPFAM" id="SSF53163">
    <property type="entry name" value="HybD-like"/>
    <property type="match status" value="1"/>
</dbReference>
<dbReference type="Pfam" id="PF06866">
    <property type="entry name" value="DUF1256"/>
    <property type="match status" value="1"/>
</dbReference>
<dbReference type="InterPro" id="IPR009665">
    <property type="entry name" value="YyaC"/>
</dbReference>
<sequence length="258" mass="26971">MGPDGSRHERLVPRVHVEEEGAAGRLAGVLARYLQEPWQNGRDILFLCIGTDRSTGDSLGPLVGSQLAALEPATSGRVRVRGTLEAPVHASNLHEAVRGLREPAPGPFVVAIDACLGRAENVGCLTVRPGPLLPGTGVNKSLPAVGDVQVLGVVNVGGFMEYFVLQNTRLSAVLRMVDVVSDAVWQAMAGLTGGEGRRMHQVVSGTASPSRSATSPRISFGLLPTASITGAAVTRVSNPARPSSMPETMTTEADDRPS</sequence>
<keyword evidence="3" id="KW-1185">Reference proteome</keyword>
<dbReference type="STRING" id="1555112.LIP_3643"/>
<proteinExistence type="predicted"/>
<dbReference type="Proteomes" id="UP000065807">
    <property type="component" value="Chromosome"/>
</dbReference>
<feature type="region of interest" description="Disordered" evidence="1">
    <location>
        <begin position="236"/>
        <end position="258"/>
    </location>
</feature>
<dbReference type="InterPro" id="IPR023430">
    <property type="entry name" value="Pept_HybD-like_dom_sf"/>
</dbReference>
<accession>A0A0K2SQR7</accession>
<dbReference type="AlphaFoldDB" id="A0A0K2SQR7"/>
<evidence type="ECO:0000313" key="2">
    <source>
        <dbReference type="EMBL" id="BAS29451.1"/>
    </source>
</evidence>
<feature type="compositionally biased region" description="Polar residues" evidence="1">
    <location>
        <begin position="236"/>
        <end position="251"/>
    </location>
</feature>
<evidence type="ECO:0000256" key="1">
    <source>
        <dbReference type="SAM" id="MobiDB-lite"/>
    </source>
</evidence>
<gene>
    <name evidence="2" type="ORF">LIP_3643</name>
</gene>
<dbReference type="KEGG" id="lpil:LIP_3643"/>